<feature type="region of interest" description="Disordered" evidence="2">
    <location>
        <begin position="86"/>
        <end position="105"/>
    </location>
</feature>
<evidence type="ECO:0000259" key="3">
    <source>
        <dbReference type="Pfam" id="PF25298"/>
    </source>
</evidence>
<gene>
    <name evidence="4" type="ORF">HPB51_001771</name>
</gene>
<evidence type="ECO:0000256" key="2">
    <source>
        <dbReference type="SAM" id="MobiDB-lite"/>
    </source>
</evidence>
<keyword evidence="1" id="KW-0175">Coiled coil</keyword>
<feature type="coiled-coil region" evidence="1">
    <location>
        <begin position="191"/>
        <end position="239"/>
    </location>
</feature>
<dbReference type="VEuPathDB" id="VectorBase:LOC119161576"/>
<keyword evidence="5" id="KW-1185">Reference proteome</keyword>
<dbReference type="AlphaFoldDB" id="A0A9J6DSN0"/>
<comment type="caution">
    <text evidence="4">The sequence shown here is derived from an EMBL/GenBank/DDBJ whole genome shotgun (WGS) entry which is preliminary data.</text>
</comment>
<dbReference type="EMBL" id="JABSTU010000007">
    <property type="protein sequence ID" value="KAH8024858.1"/>
    <property type="molecule type" value="Genomic_DNA"/>
</dbReference>
<proteinExistence type="predicted"/>
<feature type="compositionally biased region" description="Basic and acidic residues" evidence="2">
    <location>
        <begin position="86"/>
        <end position="99"/>
    </location>
</feature>
<dbReference type="InterPro" id="IPR057251">
    <property type="entry name" value="FP_C"/>
</dbReference>
<organism evidence="4 5">
    <name type="scientific">Rhipicephalus microplus</name>
    <name type="common">Cattle tick</name>
    <name type="synonym">Boophilus microplus</name>
    <dbReference type="NCBI Taxonomy" id="6941"/>
    <lineage>
        <taxon>Eukaryota</taxon>
        <taxon>Metazoa</taxon>
        <taxon>Ecdysozoa</taxon>
        <taxon>Arthropoda</taxon>
        <taxon>Chelicerata</taxon>
        <taxon>Arachnida</taxon>
        <taxon>Acari</taxon>
        <taxon>Parasitiformes</taxon>
        <taxon>Ixodida</taxon>
        <taxon>Ixodoidea</taxon>
        <taxon>Ixodidae</taxon>
        <taxon>Rhipicephalinae</taxon>
        <taxon>Rhipicephalus</taxon>
        <taxon>Boophilus</taxon>
    </lineage>
</organism>
<reference evidence="4" key="1">
    <citation type="journal article" date="2020" name="Cell">
        <title>Large-Scale Comparative Analyses of Tick Genomes Elucidate Their Genetic Diversity and Vector Capacities.</title>
        <authorList>
            <consortium name="Tick Genome and Microbiome Consortium (TIGMIC)"/>
            <person name="Jia N."/>
            <person name="Wang J."/>
            <person name="Shi W."/>
            <person name="Du L."/>
            <person name="Sun Y."/>
            <person name="Zhan W."/>
            <person name="Jiang J.F."/>
            <person name="Wang Q."/>
            <person name="Zhang B."/>
            <person name="Ji P."/>
            <person name="Bell-Sakyi L."/>
            <person name="Cui X.M."/>
            <person name="Yuan T.T."/>
            <person name="Jiang B.G."/>
            <person name="Yang W.F."/>
            <person name="Lam T.T."/>
            <person name="Chang Q.C."/>
            <person name="Ding S.J."/>
            <person name="Wang X.J."/>
            <person name="Zhu J.G."/>
            <person name="Ruan X.D."/>
            <person name="Zhao L."/>
            <person name="Wei J.T."/>
            <person name="Ye R.Z."/>
            <person name="Que T.C."/>
            <person name="Du C.H."/>
            <person name="Zhou Y.H."/>
            <person name="Cheng J.X."/>
            <person name="Dai P.F."/>
            <person name="Guo W.B."/>
            <person name="Han X.H."/>
            <person name="Huang E.J."/>
            <person name="Li L.F."/>
            <person name="Wei W."/>
            <person name="Gao Y.C."/>
            <person name="Liu J.Z."/>
            <person name="Shao H.Z."/>
            <person name="Wang X."/>
            <person name="Wang C.C."/>
            <person name="Yang T.C."/>
            <person name="Huo Q.B."/>
            <person name="Li W."/>
            <person name="Chen H.Y."/>
            <person name="Chen S.E."/>
            <person name="Zhou L.G."/>
            <person name="Ni X.B."/>
            <person name="Tian J.H."/>
            <person name="Sheng Y."/>
            <person name="Liu T."/>
            <person name="Pan Y.S."/>
            <person name="Xia L.Y."/>
            <person name="Li J."/>
            <person name="Zhao F."/>
            <person name="Cao W.C."/>
        </authorList>
    </citation>
    <scope>NUCLEOTIDE SEQUENCE</scope>
    <source>
        <strain evidence="4">Rmic-2018</strain>
    </source>
</reference>
<evidence type="ECO:0000256" key="1">
    <source>
        <dbReference type="SAM" id="Coils"/>
    </source>
</evidence>
<sequence>MPTYPEVAAVPPSDAPATLLRPSYASVAAAPPVNYHSVLPDPPAHLTALSSGAPNAFYSPPWRSSRPVCYYCGYCGHISSFCRKRQQDERRNDVRERDSYTGASYQGISKKQYKKKSESARQKWVCSTCKDSGKSVEITEGRPEAEVDIRSILSGISQKLDELLPLRETVPNIERSIQLMSDKYDEMLTRLAAQEKDTKEIRKRLERLEQDTCASDDASKKLEADLNELEWRSRKFNLEIHGVSVSEGENLLAKVNSVASMIDVCALDAADVAAIHRLPCKFGKTPGIIVRYVRQSVRDEWLHNRSKLREKKSSLFIQENLTSQSRQLLREAKEWARENRYKYAWHKNGKILLRKSDGDSVLVVRHRTDFPV</sequence>
<feature type="domain" description="FP protein C-terminal" evidence="3">
    <location>
        <begin position="322"/>
        <end position="369"/>
    </location>
</feature>
<evidence type="ECO:0000313" key="4">
    <source>
        <dbReference type="EMBL" id="KAH8024858.1"/>
    </source>
</evidence>
<dbReference type="Proteomes" id="UP000821866">
    <property type="component" value="Unassembled WGS sequence"/>
</dbReference>
<dbReference type="Pfam" id="PF25298">
    <property type="entry name" value="Baculo_FP_2nd"/>
    <property type="match status" value="1"/>
</dbReference>
<evidence type="ECO:0000313" key="5">
    <source>
        <dbReference type="Proteomes" id="UP000821866"/>
    </source>
</evidence>
<accession>A0A9J6DSN0</accession>
<protein>
    <recommendedName>
        <fullName evidence="3">FP protein C-terminal domain-containing protein</fullName>
    </recommendedName>
</protein>
<reference evidence="4" key="2">
    <citation type="submission" date="2021-09" db="EMBL/GenBank/DDBJ databases">
        <authorList>
            <person name="Jia N."/>
            <person name="Wang J."/>
            <person name="Shi W."/>
            <person name="Du L."/>
            <person name="Sun Y."/>
            <person name="Zhan W."/>
            <person name="Jiang J."/>
            <person name="Wang Q."/>
            <person name="Zhang B."/>
            <person name="Ji P."/>
            <person name="Sakyi L.B."/>
            <person name="Cui X."/>
            <person name="Yuan T."/>
            <person name="Jiang B."/>
            <person name="Yang W."/>
            <person name="Lam T.T.-Y."/>
            <person name="Chang Q."/>
            <person name="Ding S."/>
            <person name="Wang X."/>
            <person name="Zhu J."/>
            <person name="Ruan X."/>
            <person name="Zhao L."/>
            <person name="Wei J."/>
            <person name="Que T."/>
            <person name="Du C."/>
            <person name="Cheng J."/>
            <person name="Dai P."/>
            <person name="Han X."/>
            <person name="Huang E."/>
            <person name="Gao Y."/>
            <person name="Liu J."/>
            <person name="Shao H."/>
            <person name="Ye R."/>
            <person name="Li L."/>
            <person name="Wei W."/>
            <person name="Wang X."/>
            <person name="Wang C."/>
            <person name="Huo Q."/>
            <person name="Li W."/>
            <person name="Guo W."/>
            <person name="Chen H."/>
            <person name="Chen S."/>
            <person name="Zhou L."/>
            <person name="Zhou L."/>
            <person name="Ni X."/>
            <person name="Tian J."/>
            <person name="Zhou Y."/>
            <person name="Sheng Y."/>
            <person name="Liu T."/>
            <person name="Pan Y."/>
            <person name="Xia L."/>
            <person name="Li J."/>
            <person name="Zhao F."/>
            <person name="Cao W."/>
        </authorList>
    </citation>
    <scope>NUCLEOTIDE SEQUENCE</scope>
    <source>
        <strain evidence="4">Rmic-2018</strain>
        <tissue evidence="4">Larvae</tissue>
    </source>
</reference>
<name>A0A9J6DSN0_RHIMP</name>